<gene>
    <name evidence="4" type="ORF">OJF2_31190</name>
</gene>
<dbReference type="InterPro" id="IPR003961">
    <property type="entry name" value="FN3_dom"/>
</dbReference>
<dbReference type="SUPFAM" id="SSF49265">
    <property type="entry name" value="Fibronectin type III"/>
    <property type="match status" value="1"/>
</dbReference>
<reference evidence="4 5" key="1">
    <citation type="submission" date="2019-08" db="EMBL/GenBank/DDBJ databases">
        <title>Deep-cultivation of Planctomycetes and their phenomic and genomic characterization uncovers novel biology.</title>
        <authorList>
            <person name="Wiegand S."/>
            <person name="Jogler M."/>
            <person name="Boedeker C."/>
            <person name="Pinto D."/>
            <person name="Vollmers J."/>
            <person name="Rivas-Marin E."/>
            <person name="Kohn T."/>
            <person name="Peeters S.H."/>
            <person name="Heuer A."/>
            <person name="Rast P."/>
            <person name="Oberbeckmann S."/>
            <person name="Bunk B."/>
            <person name="Jeske O."/>
            <person name="Meyerdierks A."/>
            <person name="Storesund J.E."/>
            <person name="Kallscheuer N."/>
            <person name="Luecker S."/>
            <person name="Lage O.M."/>
            <person name="Pohl T."/>
            <person name="Merkel B.J."/>
            <person name="Hornburger P."/>
            <person name="Mueller R.-W."/>
            <person name="Bruemmer F."/>
            <person name="Labrenz M."/>
            <person name="Spormann A.M."/>
            <person name="Op den Camp H."/>
            <person name="Overmann J."/>
            <person name="Amann R."/>
            <person name="Jetten M.S.M."/>
            <person name="Mascher T."/>
            <person name="Medema M.H."/>
            <person name="Devos D.P."/>
            <person name="Kaster A.-K."/>
            <person name="Ovreas L."/>
            <person name="Rohde M."/>
            <person name="Galperin M.Y."/>
            <person name="Jogler C."/>
        </authorList>
    </citation>
    <scope>NUCLEOTIDE SEQUENCE [LARGE SCALE GENOMIC DNA]</scope>
    <source>
        <strain evidence="4 5">OJF2</strain>
    </source>
</reference>
<evidence type="ECO:0000313" key="5">
    <source>
        <dbReference type="Proteomes" id="UP000324233"/>
    </source>
</evidence>
<evidence type="ECO:0000259" key="3">
    <source>
        <dbReference type="PROSITE" id="PS50853"/>
    </source>
</evidence>
<name>A0A5B9W218_9BACT</name>
<accession>A0A5B9W218</accession>
<dbReference type="InterPro" id="IPR036116">
    <property type="entry name" value="FN3_sf"/>
</dbReference>
<dbReference type="PROSITE" id="PS50853">
    <property type="entry name" value="FN3"/>
    <property type="match status" value="1"/>
</dbReference>
<evidence type="ECO:0000256" key="2">
    <source>
        <dbReference type="SAM" id="MobiDB-lite"/>
    </source>
</evidence>
<dbReference type="Proteomes" id="UP000324233">
    <property type="component" value="Chromosome"/>
</dbReference>
<feature type="domain" description="Fibronectin type-III" evidence="3">
    <location>
        <begin position="541"/>
        <end position="639"/>
    </location>
</feature>
<feature type="coiled-coil region" evidence="1">
    <location>
        <begin position="86"/>
        <end position="113"/>
    </location>
</feature>
<dbReference type="AlphaFoldDB" id="A0A5B9W218"/>
<evidence type="ECO:0000256" key="1">
    <source>
        <dbReference type="SAM" id="Coils"/>
    </source>
</evidence>
<keyword evidence="1" id="KW-0175">Coiled coil</keyword>
<keyword evidence="5" id="KW-1185">Reference proteome</keyword>
<feature type="region of interest" description="Disordered" evidence="2">
    <location>
        <begin position="905"/>
        <end position="944"/>
    </location>
</feature>
<organism evidence="4 5">
    <name type="scientific">Aquisphaera giovannonii</name>
    <dbReference type="NCBI Taxonomy" id="406548"/>
    <lineage>
        <taxon>Bacteria</taxon>
        <taxon>Pseudomonadati</taxon>
        <taxon>Planctomycetota</taxon>
        <taxon>Planctomycetia</taxon>
        <taxon>Isosphaerales</taxon>
        <taxon>Isosphaeraceae</taxon>
        <taxon>Aquisphaera</taxon>
    </lineage>
</organism>
<proteinExistence type="predicted"/>
<protein>
    <recommendedName>
        <fullName evidence="3">Fibronectin type-III domain-containing protein</fullName>
    </recommendedName>
</protein>
<evidence type="ECO:0000313" key="4">
    <source>
        <dbReference type="EMBL" id="QEH34578.1"/>
    </source>
</evidence>
<dbReference type="CDD" id="cd00063">
    <property type="entry name" value="FN3"/>
    <property type="match status" value="1"/>
</dbReference>
<dbReference type="EMBL" id="CP042997">
    <property type="protein sequence ID" value="QEH34578.1"/>
    <property type="molecule type" value="Genomic_DNA"/>
</dbReference>
<sequence length="1091" mass="118093">MDAGAGRERPGAWPTSMVPDYYARLGVDPAATESELEAALRKRQPAWSMGTRNPKTRHTNQLYLDEVPALRRALLSGPGARAAYDADLAAARLAEREEKLDQLQRRIRLKSAKGGLSADDRQLLREEARRLGLDDAVVDPLTRSIPDLARPFRAEDALEEDEAAADVLDPSTRRQIRAALEHLGRRDLYDALELPREAPSSILAARADEERQRWMRKAQVTAEKTAWLEVISHAQSHLTSPKARARYDRTLILESEERFDEVVAFALNGLPRLDGGTRAALVAEAAALCLGPDRAERLLSRACRKLGVARDDGAVSPLVASPGPPATASEADRYPQVRCRSCSGLTELSPTARRTGTARCRHCGASLRWDCPACRRQHWLDRARCDCGFPLALREPLVRRLAAAQQAFRDRDLATARENLEQVRRYAPQHPGARNGLEKIREREATIEQVRLACELAMTGRRLVAARRAADSWRRIDDPARPEIRAAWEEIASGLRKAESLAARGRALERVDPPAARAFYRRSLEAAADLPAALTGLERCPPEGPTNLRAQTVGDRVRLSWTPPAPDGGGPLTFAILRKRGGIPEHPGDGTRIAEVSTCEYDDRHVRPGESVGYAVLGKRGEAESLAAVAVGPVVYLPDVEDVRVEPRESEVELSWIPPAGVFEVRVVRKAGSPPEDPRDGERVPAALDHAIDGRPPGGQVVHYGIYAIYRAAEGRRYPSPGVLATAGVVQAVPPAEAPRLSRGPGPSIRIDWAAPARGSVRILRTSRPLPFPPGARIRVEEAEPLGSWVPAVGPASAEDREPPPAPVCYYTAVVALGAMLTIGGTAAASQVPDPSDLRATRTGTTAYNGGQGVRVALRWRWPPGATATRLVARWGSPPHGPDDPQPTATTVRREDYERHGFWSLTLPAAGPRDEDSGNGLARPHGGNGIADGDGHAAGPEAGASPALPDRWYITAFTAVDQGGETVFSPGIEPSATTAVPGPHPEITVSYALKRSWLPGRPWSLTLDTDPPGEEVPPMVLVANLRAIPLSSEDGEVIAHLPAGRGGSRHPVHTTFPLARSGVRMFIDPRADPAFIPPIRLRHPEDGTARA</sequence>
<dbReference type="KEGG" id="agv:OJF2_31190"/>